<reference evidence="1" key="1">
    <citation type="submission" date="2014-05" db="EMBL/GenBank/DDBJ databases">
        <authorList>
            <person name="Chronopoulou M."/>
        </authorList>
    </citation>
    <scope>NUCLEOTIDE SEQUENCE</scope>
    <source>
        <tissue evidence="1">Whole organism</tissue>
    </source>
</reference>
<accession>A0A0K2UND6</accession>
<proteinExistence type="predicted"/>
<evidence type="ECO:0000313" key="1">
    <source>
        <dbReference type="EMBL" id="CDW39778.1"/>
    </source>
</evidence>
<sequence length="30" mass="3561">MTLRTSFPKSLTTFSSTSHLRTRRIKRTIH</sequence>
<organism evidence="1">
    <name type="scientific">Lepeophtheirus salmonis</name>
    <name type="common">Salmon louse</name>
    <name type="synonym">Caligus salmonis</name>
    <dbReference type="NCBI Taxonomy" id="72036"/>
    <lineage>
        <taxon>Eukaryota</taxon>
        <taxon>Metazoa</taxon>
        <taxon>Ecdysozoa</taxon>
        <taxon>Arthropoda</taxon>
        <taxon>Crustacea</taxon>
        <taxon>Multicrustacea</taxon>
        <taxon>Hexanauplia</taxon>
        <taxon>Copepoda</taxon>
        <taxon>Siphonostomatoida</taxon>
        <taxon>Caligidae</taxon>
        <taxon>Lepeophtheirus</taxon>
    </lineage>
</organism>
<dbReference type="EMBL" id="HACA01022417">
    <property type="protein sequence ID" value="CDW39778.1"/>
    <property type="molecule type" value="Transcribed_RNA"/>
</dbReference>
<dbReference type="AlphaFoldDB" id="A0A0K2UND6"/>
<protein>
    <submittedName>
        <fullName evidence="1">Putative LOC100995896 [Pan paniscus]</fullName>
    </submittedName>
</protein>
<name>A0A0K2UND6_LEPSM</name>